<feature type="chain" id="PRO_5034486912" evidence="2">
    <location>
        <begin position="25"/>
        <end position="190"/>
    </location>
</feature>
<evidence type="ECO:0000313" key="3">
    <source>
        <dbReference type="EMBL" id="KAF5360632.1"/>
    </source>
</evidence>
<evidence type="ECO:0000256" key="2">
    <source>
        <dbReference type="SAM" id="SignalP"/>
    </source>
</evidence>
<sequence length="190" mass="19062">MRFFLLQAAVVVPAVLSLLPVALAAQGLTLAGTVFRAVQPHASYKSDRVPGIATPTFMPVMPCHAVGMIKIAYLEVAARKAKPAVVQATNALIQVLSCVLIGRDVAPHTGIVGSDETCVKDNGVPLCQAGSGGSGGGSIGGDGGSSGGGDGGGDESSDTAATSGASMVGPAPTPSVGWFWSCFLIILMFY</sequence>
<gene>
    <name evidence="3" type="ORF">D9756_004618</name>
</gene>
<reference evidence="3 4" key="1">
    <citation type="journal article" date="2020" name="ISME J.">
        <title>Uncovering the hidden diversity of litter-decomposition mechanisms in mushroom-forming fungi.</title>
        <authorList>
            <person name="Floudas D."/>
            <person name="Bentzer J."/>
            <person name="Ahren D."/>
            <person name="Johansson T."/>
            <person name="Persson P."/>
            <person name="Tunlid A."/>
        </authorList>
    </citation>
    <scope>NUCLEOTIDE SEQUENCE [LARGE SCALE GENOMIC DNA]</scope>
    <source>
        <strain evidence="3 4">CBS 146.42</strain>
    </source>
</reference>
<dbReference type="EMBL" id="JAACJO010000003">
    <property type="protein sequence ID" value="KAF5360632.1"/>
    <property type="molecule type" value="Genomic_DNA"/>
</dbReference>
<feature type="signal peptide" evidence="2">
    <location>
        <begin position="1"/>
        <end position="24"/>
    </location>
</feature>
<feature type="region of interest" description="Disordered" evidence="1">
    <location>
        <begin position="133"/>
        <end position="167"/>
    </location>
</feature>
<proteinExistence type="predicted"/>
<feature type="compositionally biased region" description="Gly residues" evidence="1">
    <location>
        <begin position="133"/>
        <end position="151"/>
    </location>
</feature>
<protein>
    <submittedName>
        <fullName evidence="3">Uncharacterized protein</fullName>
    </submittedName>
</protein>
<keyword evidence="2" id="KW-0732">Signal</keyword>
<name>A0A8H5G913_9AGAR</name>
<comment type="caution">
    <text evidence="3">The sequence shown here is derived from an EMBL/GenBank/DDBJ whole genome shotgun (WGS) entry which is preliminary data.</text>
</comment>
<evidence type="ECO:0000313" key="4">
    <source>
        <dbReference type="Proteomes" id="UP000559027"/>
    </source>
</evidence>
<dbReference type="Proteomes" id="UP000559027">
    <property type="component" value="Unassembled WGS sequence"/>
</dbReference>
<organism evidence="3 4">
    <name type="scientific">Leucocoprinus leucothites</name>
    <dbReference type="NCBI Taxonomy" id="201217"/>
    <lineage>
        <taxon>Eukaryota</taxon>
        <taxon>Fungi</taxon>
        <taxon>Dikarya</taxon>
        <taxon>Basidiomycota</taxon>
        <taxon>Agaricomycotina</taxon>
        <taxon>Agaricomycetes</taxon>
        <taxon>Agaricomycetidae</taxon>
        <taxon>Agaricales</taxon>
        <taxon>Agaricineae</taxon>
        <taxon>Agaricaceae</taxon>
        <taxon>Leucocoprinus</taxon>
    </lineage>
</organism>
<keyword evidence="4" id="KW-1185">Reference proteome</keyword>
<evidence type="ECO:0000256" key="1">
    <source>
        <dbReference type="SAM" id="MobiDB-lite"/>
    </source>
</evidence>
<dbReference type="AlphaFoldDB" id="A0A8H5G913"/>
<accession>A0A8H5G913</accession>